<feature type="transmembrane region" description="Helical" evidence="8">
    <location>
        <begin position="26"/>
        <end position="43"/>
    </location>
</feature>
<reference evidence="10 11" key="1">
    <citation type="submission" date="2020-08" db="EMBL/GenBank/DDBJ databases">
        <title>Sequencing the genomes of 1000 actinobacteria strains.</title>
        <authorList>
            <person name="Klenk H.-P."/>
        </authorList>
    </citation>
    <scope>NUCLEOTIDE SEQUENCE [LARGE SCALE GENOMIC DNA]</scope>
    <source>
        <strain evidence="10 11">DSM 45582</strain>
    </source>
</reference>
<feature type="transmembrane region" description="Helical" evidence="8">
    <location>
        <begin position="119"/>
        <end position="142"/>
    </location>
</feature>
<feature type="transmembrane region" description="Helical" evidence="8">
    <location>
        <begin position="63"/>
        <end position="84"/>
    </location>
</feature>
<dbReference type="PRINTS" id="PR00171">
    <property type="entry name" value="SUGRTRNSPORT"/>
</dbReference>
<feature type="transmembrane region" description="Helical" evidence="8">
    <location>
        <begin position="396"/>
        <end position="416"/>
    </location>
</feature>
<feature type="transmembrane region" description="Helical" evidence="8">
    <location>
        <begin position="329"/>
        <end position="351"/>
    </location>
</feature>
<evidence type="ECO:0000256" key="8">
    <source>
        <dbReference type="SAM" id="Phobius"/>
    </source>
</evidence>
<dbReference type="PANTHER" id="PTHR48020">
    <property type="entry name" value="PROTON MYO-INOSITOL COTRANSPORTER"/>
    <property type="match status" value="1"/>
</dbReference>
<evidence type="ECO:0000256" key="1">
    <source>
        <dbReference type="ARBA" id="ARBA00004651"/>
    </source>
</evidence>
<evidence type="ECO:0000313" key="11">
    <source>
        <dbReference type="Proteomes" id="UP000580474"/>
    </source>
</evidence>
<dbReference type="RefSeq" id="WP_184480469.1">
    <property type="nucleotide sequence ID" value="NZ_JACHIV010000001.1"/>
</dbReference>
<comment type="caution">
    <text evidence="10">The sequence shown here is derived from an EMBL/GenBank/DDBJ whole genome shotgun (WGS) entry which is preliminary data.</text>
</comment>
<comment type="similarity">
    <text evidence="2 7">Belongs to the major facilitator superfamily. Sugar transporter (TC 2.A.1.1) family.</text>
</comment>
<dbReference type="SUPFAM" id="SSF103473">
    <property type="entry name" value="MFS general substrate transporter"/>
    <property type="match status" value="1"/>
</dbReference>
<evidence type="ECO:0000256" key="3">
    <source>
        <dbReference type="ARBA" id="ARBA00022448"/>
    </source>
</evidence>
<dbReference type="InterPro" id="IPR050814">
    <property type="entry name" value="Myo-inositol_Transporter"/>
</dbReference>
<keyword evidence="3 7" id="KW-0813">Transport</keyword>
<feature type="domain" description="Major facilitator superfamily (MFS) profile" evidence="9">
    <location>
        <begin position="30"/>
        <end position="451"/>
    </location>
</feature>
<evidence type="ECO:0000256" key="7">
    <source>
        <dbReference type="RuleBase" id="RU003346"/>
    </source>
</evidence>
<accession>A0A840NK53</accession>
<feature type="transmembrane region" description="Helical" evidence="8">
    <location>
        <begin position="96"/>
        <end position="113"/>
    </location>
</feature>
<feature type="transmembrane region" description="Helical" evidence="8">
    <location>
        <begin position="263"/>
        <end position="286"/>
    </location>
</feature>
<keyword evidence="4 8" id="KW-0812">Transmembrane</keyword>
<feature type="transmembrane region" description="Helical" evidence="8">
    <location>
        <begin position="357"/>
        <end position="384"/>
    </location>
</feature>
<evidence type="ECO:0000256" key="4">
    <source>
        <dbReference type="ARBA" id="ARBA00022692"/>
    </source>
</evidence>
<dbReference type="Gene3D" id="1.20.1250.20">
    <property type="entry name" value="MFS general substrate transporter like domains"/>
    <property type="match status" value="1"/>
</dbReference>
<proteinExistence type="inferred from homology"/>
<evidence type="ECO:0000256" key="6">
    <source>
        <dbReference type="ARBA" id="ARBA00023136"/>
    </source>
</evidence>
<gene>
    <name evidence="10" type="ORF">BJ969_003766</name>
</gene>
<keyword evidence="6 8" id="KW-0472">Membrane</keyword>
<dbReference type="PANTHER" id="PTHR48020:SF12">
    <property type="entry name" value="PROTON MYO-INOSITOL COTRANSPORTER"/>
    <property type="match status" value="1"/>
</dbReference>
<dbReference type="PROSITE" id="PS50850">
    <property type="entry name" value="MFS"/>
    <property type="match status" value="1"/>
</dbReference>
<organism evidence="10 11">
    <name type="scientific">Saccharopolyspora gloriosae</name>
    <dbReference type="NCBI Taxonomy" id="455344"/>
    <lineage>
        <taxon>Bacteria</taxon>
        <taxon>Bacillati</taxon>
        <taxon>Actinomycetota</taxon>
        <taxon>Actinomycetes</taxon>
        <taxon>Pseudonocardiales</taxon>
        <taxon>Pseudonocardiaceae</taxon>
        <taxon>Saccharopolyspora</taxon>
    </lineage>
</organism>
<dbReference type="GO" id="GO:0022857">
    <property type="term" value="F:transmembrane transporter activity"/>
    <property type="evidence" value="ECO:0007669"/>
    <property type="project" value="InterPro"/>
</dbReference>
<evidence type="ECO:0000256" key="5">
    <source>
        <dbReference type="ARBA" id="ARBA00022989"/>
    </source>
</evidence>
<dbReference type="InterPro" id="IPR036259">
    <property type="entry name" value="MFS_trans_sf"/>
</dbReference>
<evidence type="ECO:0000313" key="10">
    <source>
        <dbReference type="EMBL" id="MBB5070678.1"/>
    </source>
</evidence>
<keyword evidence="11" id="KW-1185">Reference proteome</keyword>
<dbReference type="PROSITE" id="PS00216">
    <property type="entry name" value="SUGAR_TRANSPORT_1"/>
    <property type="match status" value="2"/>
</dbReference>
<dbReference type="InterPro" id="IPR003663">
    <property type="entry name" value="Sugar/inositol_transpt"/>
</dbReference>
<dbReference type="Proteomes" id="UP000580474">
    <property type="component" value="Unassembled WGS sequence"/>
</dbReference>
<feature type="transmembrane region" description="Helical" evidence="8">
    <location>
        <begin position="428"/>
        <end position="447"/>
    </location>
</feature>
<name>A0A840NK53_9PSEU</name>
<dbReference type="InterPro" id="IPR005829">
    <property type="entry name" value="Sugar_transporter_CS"/>
</dbReference>
<dbReference type="AlphaFoldDB" id="A0A840NK53"/>
<feature type="transmembrane region" description="Helical" evidence="8">
    <location>
        <begin position="298"/>
        <end position="322"/>
    </location>
</feature>
<comment type="subcellular location">
    <subcellularLocation>
        <location evidence="1">Cell membrane</location>
        <topology evidence="1">Multi-pass membrane protein</topology>
    </subcellularLocation>
</comment>
<dbReference type="InterPro" id="IPR005828">
    <property type="entry name" value="MFS_sugar_transport-like"/>
</dbReference>
<sequence>MVANTLSNDGPGGPTDAAAVRKAKRFILLVAVISALGGALFGYDTGVISGALLFMTPQFGLTPFLEGLVTSALLIGAAAGALFGGRIADRAGRRPLLIGTAVVFVVGTLGSALTPDVPILVLSRVVLGIAVGAASVVVPLYISEMAPAHVRGSLVTFNGLMIVTGQLAAYIVNALLAEAGAWRWMLGLATIPAVLLGVGMVFLPDSPRWYASKDRFDEARGVLHRGRSHDEAERELAQITTANEQESAARGWRELRSRWLRRLFFIGIGLAVVQQITGVNTIIYFAPMLLTQTGLGEVASIVATISIGVISVLAALVGLLLMDRVGRRPLLITGQVGVTGCLVLLGLAFLLPAGATWVSYLTLGLMVVYMAFQQSSVSTVTWLMITELFPLKIRGFAMGIAVLVLWLTNFVVALVFPPMVATLGGSATFWVFAALGVGSLVFSVRLVPETKGRSLEELEADMRLRYA</sequence>
<dbReference type="GO" id="GO:0005886">
    <property type="term" value="C:plasma membrane"/>
    <property type="evidence" value="ECO:0007669"/>
    <property type="project" value="UniProtKB-SubCell"/>
</dbReference>
<keyword evidence="5 8" id="KW-1133">Transmembrane helix</keyword>
<dbReference type="EMBL" id="JACHIV010000001">
    <property type="protein sequence ID" value="MBB5070678.1"/>
    <property type="molecule type" value="Genomic_DNA"/>
</dbReference>
<protein>
    <submittedName>
        <fullName evidence="10">Major inositol transporter-like SP family MFS transporter</fullName>
    </submittedName>
</protein>
<dbReference type="Pfam" id="PF00083">
    <property type="entry name" value="Sugar_tr"/>
    <property type="match status" value="1"/>
</dbReference>
<evidence type="ECO:0000256" key="2">
    <source>
        <dbReference type="ARBA" id="ARBA00010992"/>
    </source>
</evidence>
<feature type="transmembrane region" description="Helical" evidence="8">
    <location>
        <begin position="182"/>
        <end position="203"/>
    </location>
</feature>
<dbReference type="FunFam" id="1.20.1250.20:FF:000073">
    <property type="entry name" value="MFS myo-inositol transporter, putative"/>
    <property type="match status" value="1"/>
</dbReference>
<dbReference type="PROSITE" id="PS00217">
    <property type="entry name" value="SUGAR_TRANSPORT_2"/>
    <property type="match status" value="1"/>
</dbReference>
<dbReference type="NCBIfam" id="TIGR00879">
    <property type="entry name" value="SP"/>
    <property type="match status" value="1"/>
</dbReference>
<dbReference type="InterPro" id="IPR020846">
    <property type="entry name" value="MFS_dom"/>
</dbReference>
<feature type="transmembrane region" description="Helical" evidence="8">
    <location>
        <begin position="154"/>
        <end position="176"/>
    </location>
</feature>
<evidence type="ECO:0000259" key="9">
    <source>
        <dbReference type="PROSITE" id="PS50850"/>
    </source>
</evidence>